<organism evidence="1">
    <name type="scientific">Anguilla anguilla</name>
    <name type="common">European freshwater eel</name>
    <name type="synonym">Muraena anguilla</name>
    <dbReference type="NCBI Taxonomy" id="7936"/>
    <lineage>
        <taxon>Eukaryota</taxon>
        <taxon>Metazoa</taxon>
        <taxon>Chordata</taxon>
        <taxon>Craniata</taxon>
        <taxon>Vertebrata</taxon>
        <taxon>Euteleostomi</taxon>
        <taxon>Actinopterygii</taxon>
        <taxon>Neopterygii</taxon>
        <taxon>Teleostei</taxon>
        <taxon>Anguilliformes</taxon>
        <taxon>Anguillidae</taxon>
        <taxon>Anguilla</taxon>
    </lineage>
</organism>
<reference evidence="1" key="2">
    <citation type="journal article" date="2015" name="Fish Shellfish Immunol.">
        <title>Early steps in the European eel (Anguilla anguilla)-Vibrio vulnificus interaction in the gills: Role of the RtxA13 toxin.</title>
        <authorList>
            <person name="Callol A."/>
            <person name="Pajuelo D."/>
            <person name="Ebbesson L."/>
            <person name="Teles M."/>
            <person name="MacKenzie S."/>
            <person name="Amaro C."/>
        </authorList>
    </citation>
    <scope>NUCLEOTIDE SEQUENCE</scope>
</reference>
<sequence length="31" mass="3609">MALCRLNRLLLGLLINTAELFTSKSTIQRRY</sequence>
<accession>A0A0E9TJA5</accession>
<evidence type="ECO:0000313" key="1">
    <source>
        <dbReference type="EMBL" id="JAH52975.1"/>
    </source>
</evidence>
<reference evidence="1" key="1">
    <citation type="submission" date="2014-11" db="EMBL/GenBank/DDBJ databases">
        <authorList>
            <person name="Amaro Gonzalez C."/>
        </authorList>
    </citation>
    <scope>NUCLEOTIDE SEQUENCE</scope>
</reference>
<proteinExistence type="predicted"/>
<dbReference type="AlphaFoldDB" id="A0A0E9TJA5"/>
<dbReference type="EMBL" id="GBXM01055602">
    <property type="protein sequence ID" value="JAH52975.1"/>
    <property type="molecule type" value="Transcribed_RNA"/>
</dbReference>
<dbReference type="EMBL" id="GBXM01057294">
    <property type="protein sequence ID" value="JAH51283.1"/>
    <property type="molecule type" value="Transcribed_RNA"/>
</dbReference>
<name>A0A0E9TJA5_ANGAN</name>
<protein>
    <submittedName>
        <fullName evidence="1">Uncharacterized protein</fullName>
    </submittedName>
</protein>